<dbReference type="GO" id="GO:0016020">
    <property type="term" value="C:membrane"/>
    <property type="evidence" value="ECO:0007669"/>
    <property type="project" value="UniProtKB-SubCell"/>
</dbReference>
<keyword evidence="4 7" id="KW-0812">Transmembrane</keyword>
<dbReference type="STRING" id="135651.G0PFC5"/>
<keyword evidence="3 7" id="KW-0813">Transport</keyword>
<keyword evidence="6 7" id="KW-0472">Membrane</keyword>
<comment type="similarity">
    <text evidence="2 7">Belongs to the ferroportin (FP) (TC 2.A.100) family. SLC40A subfamily.</text>
</comment>
<keyword evidence="9" id="KW-1185">Reference proteome</keyword>
<evidence type="ECO:0000256" key="1">
    <source>
        <dbReference type="ARBA" id="ARBA00004141"/>
    </source>
</evidence>
<keyword evidence="7" id="KW-0406">Ion transport</keyword>
<dbReference type="Proteomes" id="UP000008068">
    <property type="component" value="Unassembled WGS sequence"/>
</dbReference>
<evidence type="ECO:0000256" key="2">
    <source>
        <dbReference type="ARBA" id="ARBA00006279"/>
    </source>
</evidence>
<evidence type="ECO:0000256" key="7">
    <source>
        <dbReference type="RuleBase" id="RU365065"/>
    </source>
</evidence>
<comment type="function">
    <text evidence="7">May be involved in iron transport and iron homeostasis.</text>
</comment>
<reference evidence="9" key="1">
    <citation type="submission" date="2011-07" db="EMBL/GenBank/DDBJ databases">
        <authorList>
            <consortium name="Caenorhabditis brenneri Sequencing and Analysis Consortium"/>
            <person name="Wilson R.K."/>
        </authorList>
    </citation>
    <scope>NUCLEOTIDE SEQUENCE [LARGE SCALE GENOMIC DNA]</scope>
    <source>
        <strain evidence="9">PB2801</strain>
    </source>
</reference>
<sequence>MEFQSKCTGETCKPPDLHPIKLYISIFLCAINRLFLNAEKSIIARDWVVAINEKNSLARQNATLTGLDQLLNVLSPIVVGTLITTRGIFDVLVLFSIFSMVSLLSKSIFLYLTYTSNNSLHTRSQFSYKILNDEESLLPQSTFIPVSRRGVFSTYWHQSTFCAAFGMALFYKTVMGFDNLAVGYATVSSNLSIFTIGALKSYGAVAGMAGVISYALLEKRYGLVNAGYVGLVVQQIFSLLAVLTIWMPGSPMDFWGTGATREGPSVPIFLIAIATSRFGN</sequence>
<evidence type="ECO:0000313" key="9">
    <source>
        <dbReference type="Proteomes" id="UP000008068"/>
    </source>
</evidence>
<gene>
    <name evidence="8" type="ORF">CAEBREN_30517</name>
</gene>
<dbReference type="GO" id="GO:0005381">
    <property type="term" value="F:iron ion transmembrane transporter activity"/>
    <property type="evidence" value="ECO:0007669"/>
    <property type="project" value="UniProtKB-UniRule"/>
</dbReference>
<dbReference type="HOGENOM" id="CLU_061641_0_0_1"/>
<evidence type="ECO:0000256" key="3">
    <source>
        <dbReference type="ARBA" id="ARBA00022448"/>
    </source>
</evidence>
<dbReference type="EMBL" id="GL380356">
    <property type="protein sequence ID" value="EGT53739.1"/>
    <property type="molecule type" value="Genomic_DNA"/>
</dbReference>
<dbReference type="PANTHER" id="PTHR11660:SF69">
    <property type="entry name" value="SOLUTE CARRIER FAMILY 40 MEMBER"/>
    <property type="match status" value="1"/>
</dbReference>
<dbReference type="PANTHER" id="PTHR11660">
    <property type="entry name" value="SOLUTE CARRIER FAMILY 40 MEMBER"/>
    <property type="match status" value="1"/>
</dbReference>
<dbReference type="OrthoDB" id="648861at2759"/>
<evidence type="ECO:0000256" key="4">
    <source>
        <dbReference type="ARBA" id="ARBA00022692"/>
    </source>
</evidence>
<keyword evidence="5 7" id="KW-1133">Transmembrane helix</keyword>
<proteinExistence type="inferred from homology"/>
<organism evidence="9">
    <name type="scientific">Caenorhabditis brenneri</name>
    <name type="common">Nematode worm</name>
    <dbReference type="NCBI Taxonomy" id="135651"/>
    <lineage>
        <taxon>Eukaryota</taxon>
        <taxon>Metazoa</taxon>
        <taxon>Ecdysozoa</taxon>
        <taxon>Nematoda</taxon>
        <taxon>Chromadorea</taxon>
        <taxon>Rhabditida</taxon>
        <taxon>Rhabditina</taxon>
        <taxon>Rhabditomorpha</taxon>
        <taxon>Rhabditoidea</taxon>
        <taxon>Rhabditidae</taxon>
        <taxon>Peloderinae</taxon>
        <taxon>Caenorhabditis</taxon>
    </lineage>
</organism>
<feature type="transmembrane region" description="Helical" evidence="7">
    <location>
        <begin position="191"/>
        <end position="216"/>
    </location>
</feature>
<dbReference type="AlphaFoldDB" id="G0PFC5"/>
<comment type="caution">
    <text evidence="7">Lacks conserved residue(s) required for the propagation of feature annotation.</text>
</comment>
<dbReference type="InterPro" id="IPR036259">
    <property type="entry name" value="MFS_trans_sf"/>
</dbReference>
<name>G0PFC5_CAEBE</name>
<evidence type="ECO:0000256" key="5">
    <source>
        <dbReference type="ARBA" id="ARBA00022989"/>
    </source>
</evidence>
<comment type="subcellular location">
    <subcellularLocation>
        <location evidence="1 7">Membrane</location>
        <topology evidence="1 7">Multi-pass membrane protein</topology>
    </subcellularLocation>
</comment>
<evidence type="ECO:0000256" key="6">
    <source>
        <dbReference type="ARBA" id="ARBA00023136"/>
    </source>
</evidence>
<accession>G0PFC5</accession>
<dbReference type="eggNOG" id="ENOG502TJH8">
    <property type="taxonomic scope" value="Eukaryota"/>
</dbReference>
<feature type="transmembrane region" description="Helical" evidence="7">
    <location>
        <begin position="95"/>
        <end position="114"/>
    </location>
</feature>
<evidence type="ECO:0000313" key="8">
    <source>
        <dbReference type="EMBL" id="EGT53739.1"/>
    </source>
</evidence>
<dbReference type="SUPFAM" id="SSF103473">
    <property type="entry name" value="MFS general substrate transporter"/>
    <property type="match status" value="1"/>
</dbReference>
<feature type="transmembrane region" description="Helical" evidence="7">
    <location>
        <begin position="228"/>
        <end position="247"/>
    </location>
</feature>
<dbReference type="InParanoid" id="G0PFC5"/>
<dbReference type="InterPro" id="IPR009716">
    <property type="entry name" value="Ferroportin-1"/>
</dbReference>
<protein>
    <recommendedName>
        <fullName evidence="7">Solute carrier family 40 member</fullName>
    </recommendedName>
</protein>
<dbReference type="Pfam" id="PF06963">
    <property type="entry name" value="FPN1"/>
    <property type="match status" value="1"/>
</dbReference>